<dbReference type="EMBL" id="BMQS01000013">
    <property type="protein sequence ID" value="GGT98849.1"/>
    <property type="molecule type" value="Genomic_DNA"/>
</dbReference>
<dbReference type="Proteomes" id="UP000616143">
    <property type="component" value="Unassembled WGS sequence"/>
</dbReference>
<reference evidence="2" key="4">
    <citation type="submission" date="2020-09" db="EMBL/GenBank/DDBJ databases">
        <authorList>
            <person name="Sun Q."/>
            <person name="Ohkuma M."/>
        </authorList>
    </citation>
    <scope>NUCLEOTIDE SEQUENCE</scope>
    <source>
        <strain evidence="2">JCM 31740</strain>
    </source>
</reference>
<reference evidence="3" key="2">
    <citation type="submission" date="2018-04" db="EMBL/GenBank/DDBJ databases">
        <title>Complete genome sequence of Sulfodiicoccus acidiphilus strain HS-1.</title>
        <authorList>
            <person name="Sakai H.D."/>
            <person name="Kurosawa N."/>
        </authorList>
    </citation>
    <scope>NUCLEOTIDE SEQUENCE [LARGE SCALE GENOMIC DNA]</scope>
    <source>
        <strain evidence="3">HS-1</strain>
    </source>
</reference>
<protein>
    <submittedName>
        <fullName evidence="1">Uncharacterized protein</fullName>
    </submittedName>
</protein>
<name>A0A348B5E1_9CREN</name>
<reference evidence="2" key="1">
    <citation type="journal article" date="2014" name="Int. J. Syst. Evol. Microbiol.">
        <title>Complete genome sequence of Corynebacterium casei LMG S-19264T (=DSM 44701T), isolated from a smear-ripened cheese.</title>
        <authorList>
            <consortium name="US DOE Joint Genome Institute (JGI-PGF)"/>
            <person name="Walter F."/>
            <person name="Albersmeier A."/>
            <person name="Kalinowski J."/>
            <person name="Ruckert C."/>
        </authorList>
    </citation>
    <scope>NUCLEOTIDE SEQUENCE</scope>
    <source>
        <strain evidence="2">JCM 31740</strain>
    </source>
</reference>
<accession>A0A348B5E1</accession>
<evidence type="ECO:0000313" key="3">
    <source>
        <dbReference type="Proteomes" id="UP000276741"/>
    </source>
</evidence>
<evidence type="ECO:0000313" key="2">
    <source>
        <dbReference type="EMBL" id="GGT98849.1"/>
    </source>
</evidence>
<sequence>MGTLVPSRAGRKSAGSSWYHKAEKGALLLHFVELLLLGLKVGREFRTPEDLVEYVMEADYEELTRLLGFAEEVRRILGPYFRAKIKGALREVEDEMREYAELALDLPVSAFVLRNFSNYVPAFHTYSYLPVPFLEQHRLTSAKQIWSNLFFFTAPKVEDLKDLSRSKEELEVLLRLVVQVSSSYLVATEDAFLDFVRPFVARITEGRHFPRAVEQLLFAGRFSEAEALVPEVEEIWSLSKLRWRFKIEEKSGDG</sequence>
<reference evidence="1" key="3">
    <citation type="journal article" date="2019" name="BMC Res. Notes">
        <title>Complete genome sequence of the Sulfodiicoccus acidiphilus strain HS-1T, the first crenarchaeon that lacks polB3, isolated from an acidic hot spring in Ohwaku-dani, Hakone, Japan.</title>
        <authorList>
            <person name="Sakai H.D."/>
            <person name="Kurosawa N."/>
        </authorList>
    </citation>
    <scope>NUCLEOTIDE SEQUENCE</scope>
    <source>
        <strain evidence="1">HS-1</strain>
    </source>
</reference>
<evidence type="ECO:0000313" key="1">
    <source>
        <dbReference type="EMBL" id="BBD73393.1"/>
    </source>
</evidence>
<dbReference type="AlphaFoldDB" id="A0A348B5E1"/>
<proteinExistence type="predicted"/>
<keyword evidence="3" id="KW-1185">Reference proteome</keyword>
<gene>
    <name evidence="2" type="ORF">GCM10007116_15330</name>
    <name evidence="1" type="ORF">HS1genome_1782</name>
</gene>
<organism evidence="1 3">
    <name type="scientific">Sulfodiicoccus acidiphilus</name>
    <dbReference type="NCBI Taxonomy" id="1670455"/>
    <lineage>
        <taxon>Archaea</taxon>
        <taxon>Thermoproteota</taxon>
        <taxon>Thermoprotei</taxon>
        <taxon>Sulfolobales</taxon>
        <taxon>Sulfolobaceae</taxon>
        <taxon>Sulfodiicoccus</taxon>
    </lineage>
</organism>
<dbReference type="Proteomes" id="UP000276741">
    <property type="component" value="Chromosome"/>
</dbReference>
<dbReference type="KEGG" id="sacd:HS1genome_1782"/>
<dbReference type="EMBL" id="AP018553">
    <property type="protein sequence ID" value="BBD73393.1"/>
    <property type="molecule type" value="Genomic_DNA"/>
</dbReference>